<dbReference type="AlphaFoldDB" id="A0A9X3Z3Y8"/>
<dbReference type="RefSeq" id="WP_271140183.1">
    <property type="nucleotide sequence ID" value="NZ_JAPYYP010000013.1"/>
</dbReference>
<protein>
    <submittedName>
        <fullName evidence="3">M24 family metallopeptidase</fullName>
    </submittedName>
</protein>
<evidence type="ECO:0000313" key="3">
    <source>
        <dbReference type="EMBL" id="MDA5109055.1"/>
    </source>
</evidence>
<gene>
    <name evidence="3" type="ORF">O3V59_11835</name>
</gene>
<dbReference type="SUPFAM" id="SSF53092">
    <property type="entry name" value="Creatinase/prolidase N-terminal domain"/>
    <property type="match status" value="1"/>
</dbReference>
<dbReference type="InterPro" id="IPR000587">
    <property type="entry name" value="Creatinase_N"/>
</dbReference>
<organism evidence="3 4">
    <name type="scientific">Brevibacillus thermoruber</name>
    <dbReference type="NCBI Taxonomy" id="33942"/>
    <lineage>
        <taxon>Bacteria</taxon>
        <taxon>Bacillati</taxon>
        <taxon>Bacillota</taxon>
        <taxon>Bacilli</taxon>
        <taxon>Bacillales</taxon>
        <taxon>Paenibacillaceae</taxon>
        <taxon>Brevibacillus</taxon>
    </lineage>
</organism>
<sequence>MRRQEDIDCKLQRVRRFLQEKELAGAFFMSRASFAWITSGGDNHVPSSSEQGEAGVLVTPSDYIVVTNNIEAPRLRAEEFVGIDAAWMVYPWHEQLVDVLSRAAEPGRIASDVPIEGCRYMPHELAALRFTLTALEVERIRELGAAAARITEEICFGLKPGVTEREVAAGLNAALMKHGLDPTVTLVAHDERIARFRHPIPTDKPLQRHSMVISCARRYGLIVALTRIVHLGPAPDSLLALHERVAQIDSVMMDASRIGTPYRDVLRRGMEAYAEAGYGNEWRLHHQGGPLGYANRDILVTPDTPGLIQDGQALAWNPSITGSKSEDTILAEETGPTILTRGGGHWPMIECRVQERIYARPAILEL</sequence>
<evidence type="ECO:0000259" key="1">
    <source>
        <dbReference type="Pfam" id="PF00557"/>
    </source>
</evidence>
<dbReference type="CDD" id="cd01066">
    <property type="entry name" value="APP_MetAP"/>
    <property type="match status" value="1"/>
</dbReference>
<dbReference type="InterPro" id="IPR036005">
    <property type="entry name" value="Creatinase/aminopeptidase-like"/>
</dbReference>
<evidence type="ECO:0000313" key="4">
    <source>
        <dbReference type="Proteomes" id="UP001151071"/>
    </source>
</evidence>
<feature type="domain" description="Peptidase M24" evidence="1">
    <location>
        <begin position="138"/>
        <end position="330"/>
    </location>
</feature>
<reference evidence="3" key="1">
    <citation type="submission" date="2022-12" db="EMBL/GenBank/DDBJ databases">
        <title>Draft genome sequence of the thermophilic strain Brevibacillus thermoruber HT42, isolated from Los Humeros, Puebla, Mexico, with biotechnological potential.</title>
        <authorList>
            <person name="Lara Sanchez J."/>
            <person name="Solis Palacios R."/>
            <person name="Bustos Baena A.S."/>
            <person name="Ruz Baez A.E."/>
            <person name="Espinosa Luna G."/>
            <person name="Oliart Ros R.M."/>
        </authorList>
    </citation>
    <scope>NUCLEOTIDE SEQUENCE</scope>
    <source>
        <strain evidence="3">HT42</strain>
    </source>
</reference>
<dbReference type="InterPro" id="IPR050659">
    <property type="entry name" value="Peptidase_M24B"/>
</dbReference>
<dbReference type="EMBL" id="JAPYYP010000013">
    <property type="protein sequence ID" value="MDA5109055.1"/>
    <property type="molecule type" value="Genomic_DNA"/>
</dbReference>
<dbReference type="Pfam" id="PF01321">
    <property type="entry name" value="Creatinase_N"/>
    <property type="match status" value="1"/>
</dbReference>
<comment type="caution">
    <text evidence="3">The sequence shown here is derived from an EMBL/GenBank/DDBJ whole genome shotgun (WGS) entry which is preliminary data.</text>
</comment>
<dbReference type="PANTHER" id="PTHR46112:SF3">
    <property type="entry name" value="AMINOPEPTIDASE YPDF"/>
    <property type="match status" value="1"/>
</dbReference>
<evidence type="ECO:0000259" key="2">
    <source>
        <dbReference type="Pfam" id="PF01321"/>
    </source>
</evidence>
<dbReference type="Proteomes" id="UP001151071">
    <property type="component" value="Unassembled WGS sequence"/>
</dbReference>
<name>A0A9X3Z3Y8_9BACL</name>
<dbReference type="Gene3D" id="3.90.230.10">
    <property type="entry name" value="Creatinase/methionine aminopeptidase superfamily"/>
    <property type="match status" value="1"/>
</dbReference>
<dbReference type="InterPro" id="IPR000994">
    <property type="entry name" value="Pept_M24"/>
</dbReference>
<keyword evidence="4" id="KW-1185">Reference proteome</keyword>
<dbReference type="SUPFAM" id="SSF55920">
    <property type="entry name" value="Creatinase/aminopeptidase"/>
    <property type="match status" value="1"/>
</dbReference>
<dbReference type="PANTHER" id="PTHR46112">
    <property type="entry name" value="AMINOPEPTIDASE"/>
    <property type="match status" value="1"/>
</dbReference>
<proteinExistence type="predicted"/>
<dbReference type="Pfam" id="PF00557">
    <property type="entry name" value="Peptidase_M24"/>
    <property type="match status" value="1"/>
</dbReference>
<accession>A0A9X3Z3Y8</accession>
<feature type="domain" description="Creatinase N-terminal" evidence="2">
    <location>
        <begin position="11"/>
        <end position="125"/>
    </location>
</feature>
<dbReference type="InterPro" id="IPR029149">
    <property type="entry name" value="Creatin/AminoP/Spt16_N"/>
</dbReference>